<feature type="domain" description="CAAX prenyl protease 2/Lysostaphin resistance protein A-like" evidence="3">
    <location>
        <begin position="159"/>
        <end position="264"/>
    </location>
</feature>
<keyword evidence="2" id="KW-0472">Membrane</keyword>
<evidence type="ECO:0000259" key="3">
    <source>
        <dbReference type="Pfam" id="PF02517"/>
    </source>
</evidence>
<evidence type="ECO:0000256" key="1">
    <source>
        <dbReference type="SAM" id="MobiDB-lite"/>
    </source>
</evidence>
<feature type="transmembrane region" description="Helical" evidence="2">
    <location>
        <begin position="228"/>
        <end position="246"/>
    </location>
</feature>
<dbReference type="EC" id="3.4.-.-" evidence="4"/>
<feature type="transmembrane region" description="Helical" evidence="2">
    <location>
        <begin position="156"/>
        <end position="173"/>
    </location>
</feature>
<dbReference type="Proteomes" id="UP001597063">
    <property type="component" value="Unassembled WGS sequence"/>
</dbReference>
<feature type="compositionally biased region" description="Low complexity" evidence="1">
    <location>
        <begin position="335"/>
        <end position="353"/>
    </location>
</feature>
<feature type="transmembrane region" description="Helical" evidence="2">
    <location>
        <begin position="74"/>
        <end position="93"/>
    </location>
</feature>
<evidence type="ECO:0000313" key="5">
    <source>
        <dbReference type="Proteomes" id="UP001597063"/>
    </source>
</evidence>
<protein>
    <submittedName>
        <fullName evidence="4">CPBP family intramembrane glutamic endopeptidase</fullName>
        <ecNumber evidence="4">3.4.-.-</ecNumber>
    </submittedName>
</protein>
<gene>
    <name evidence="4" type="ORF">ACFQZM_01455</name>
</gene>
<keyword evidence="5" id="KW-1185">Reference proteome</keyword>
<comment type="caution">
    <text evidence="4">The sequence shown here is derived from an EMBL/GenBank/DDBJ whole genome shotgun (WGS) entry which is preliminary data.</text>
</comment>
<feature type="transmembrane region" description="Helical" evidence="2">
    <location>
        <begin position="204"/>
        <end position="222"/>
    </location>
</feature>
<dbReference type="GO" id="GO:0016787">
    <property type="term" value="F:hydrolase activity"/>
    <property type="evidence" value="ECO:0007669"/>
    <property type="project" value="UniProtKB-KW"/>
</dbReference>
<keyword evidence="4" id="KW-0378">Hydrolase</keyword>
<feature type="compositionally biased region" description="Polar residues" evidence="1">
    <location>
        <begin position="354"/>
        <end position="375"/>
    </location>
</feature>
<dbReference type="RefSeq" id="WP_131760018.1">
    <property type="nucleotide sequence ID" value="NZ_CAACUY010000099.1"/>
</dbReference>
<evidence type="ECO:0000313" key="4">
    <source>
        <dbReference type="EMBL" id="MFD0683148.1"/>
    </source>
</evidence>
<organism evidence="4 5">
    <name type="scientific">Actinomadura fibrosa</name>
    <dbReference type="NCBI Taxonomy" id="111802"/>
    <lineage>
        <taxon>Bacteria</taxon>
        <taxon>Bacillati</taxon>
        <taxon>Actinomycetota</taxon>
        <taxon>Actinomycetes</taxon>
        <taxon>Streptosporangiales</taxon>
        <taxon>Thermomonosporaceae</taxon>
        <taxon>Actinomadura</taxon>
    </lineage>
</organism>
<sequence>MPAPPGTPFHRMARTAAHRWWRPLVGTIAVAAVGFGSALVLMLVGMVIRVAVTGEAPDTSGSDDSIFGDATADLAFNLASLAVFLPFTLLAAWGIQRRRPGTLSSVAGRLRWRWLLTCCGLAILFCVVSYGSSILASTLVHDDSGSDEHWVGWSRFVAPALVIILLVPFQAAAEEYVFRGWLLQAVGACTLETLKGRVGRALSVVFRTPWPGIVVGSALFTAGHGYTGWGMADIFFFGALAAWLAVRSGGLEAGIALHVFNNLMAFLGPAAVGKLDIEQGGVPWQYVLADVVPMALYAAVVVWLVRRKRIQTVTAGPEGEPGQGSGTGPHDDLAPDTTHAAVAPHAPAGAQAGLTGSQAGFTGSQAGFTGSQAGFTGSEAGPPSPPEPR</sequence>
<feature type="transmembrane region" description="Helical" evidence="2">
    <location>
        <begin position="253"/>
        <end position="272"/>
    </location>
</feature>
<feature type="transmembrane region" description="Helical" evidence="2">
    <location>
        <begin position="114"/>
        <end position="136"/>
    </location>
</feature>
<feature type="region of interest" description="Disordered" evidence="1">
    <location>
        <begin position="314"/>
        <end position="389"/>
    </location>
</feature>
<feature type="transmembrane region" description="Helical" evidence="2">
    <location>
        <begin position="284"/>
        <end position="305"/>
    </location>
</feature>
<name>A0ABW2X9L9_9ACTN</name>
<dbReference type="EMBL" id="JBHTGP010000001">
    <property type="protein sequence ID" value="MFD0683148.1"/>
    <property type="molecule type" value="Genomic_DNA"/>
</dbReference>
<feature type="transmembrane region" description="Helical" evidence="2">
    <location>
        <begin position="20"/>
        <end position="48"/>
    </location>
</feature>
<keyword evidence="2" id="KW-0812">Transmembrane</keyword>
<accession>A0ABW2X9L9</accession>
<keyword evidence="2" id="KW-1133">Transmembrane helix</keyword>
<reference evidence="5" key="1">
    <citation type="journal article" date="2019" name="Int. J. Syst. Evol. Microbiol.">
        <title>The Global Catalogue of Microorganisms (GCM) 10K type strain sequencing project: providing services to taxonomists for standard genome sequencing and annotation.</title>
        <authorList>
            <consortium name="The Broad Institute Genomics Platform"/>
            <consortium name="The Broad Institute Genome Sequencing Center for Infectious Disease"/>
            <person name="Wu L."/>
            <person name="Ma J."/>
        </authorList>
    </citation>
    <scope>NUCLEOTIDE SEQUENCE [LARGE SCALE GENOMIC DNA]</scope>
    <source>
        <strain evidence="5">JCM 9371</strain>
    </source>
</reference>
<dbReference type="InterPro" id="IPR003675">
    <property type="entry name" value="Rce1/LyrA-like_dom"/>
</dbReference>
<dbReference type="Pfam" id="PF02517">
    <property type="entry name" value="Rce1-like"/>
    <property type="match status" value="1"/>
</dbReference>
<evidence type="ECO:0000256" key="2">
    <source>
        <dbReference type="SAM" id="Phobius"/>
    </source>
</evidence>
<proteinExistence type="predicted"/>